<evidence type="ECO:0000256" key="6">
    <source>
        <dbReference type="ARBA" id="ARBA00022713"/>
    </source>
</evidence>
<evidence type="ECO:0000256" key="11">
    <source>
        <dbReference type="ARBA" id="ARBA00023119"/>
    </source>
</evidence>
<dbReference type="SMART" id="SM00034">
    <property type="entry name" value="CLECT"/>
    <property type="match status" value="1"/>
</dbReference>
<comment type="subunit">
    <text evidence="16">Oligomeric complex of 6 set of homotrimers.</text>
</comment>
<keyword evidence="12" id="KW-1015">Disulfide bond</keyword>
<dbReference type="GO" id="GO:0046872">
    <property type="term" value="F:metal ion binding"/>
    <property type="evidence" value="ECO:0007669"/>
    <property type="project" value="UniProtKB-KW"/>
</dbReference>
<dbReference type="Pfam" id="PF00059">
    <property type="entry name" value="Lectin_C"/>
    <property type="match status" value="1"/>
</dbReference>
<keyword evidence="3" id="KW-0767">Surface film</keyword>
<keyword evidence="8 19" id="KW-0732">Signal</keyword>
<dbReference type="GO" id="GO:0005615">
    <property type="term" value="C:extracellular space"/>
    <property type="evidence" value="ECO:0007669"/>
    <property type="project" value="TreeGrafter"/>
</dbReference>
<evidence type="ECO:0000256" key="16">
    <source>
        <dbReference type="ARBA" id="ARBA00038763"/>
    </source>
</evidence>
<evidence type="ECO:0000256" key="17">
    <source>
        <dbReference type="ARBA" id="ARBA00041095"/>
    </source>
</evidence>
<dbReference type="InterPro" id="IPR018378">
    <property type="entry name" value="C-type_lectin_CS"/>
</dbReference>
<evidence type="ECO:0000256" key="12">
    <source>
        <dbReference type="ARBA" id="ARBA00023157"/>
    </source>
</evidence>
<feature type="signal peptide" evidence="19">
    <location>
        <begin position="1"/>
        <end position="23"/>
    </location>
</feature>
<dbReference type="AlphaFoldDB" id="A0AA97JNL1"/>
<dbReference type="GO" id="GO:0030246">
    <property type="term" value="F:carbohydrate binding"/>
    <property type="evidence" value="ECO:0007669"/>
    <property type="project" value="UniProtKB-KW"/>
</dbReference>
<feature type="compositionally biased region" description="Pro residues" evidence="18">
    <location>
        <begin position="57"/>
        <end position="66"/>
    </location>
</feature>
<evidence type="ECO:0000256" key="4">
    <source>
        <dbReference type="ARBA" id="ARBA00022525"/>
    </source>
</evidence>
<keyword evidence="11" id="KW-0176">Collagen</keyword>
<feature type="compositionally biased region" description="Basic and acidic residues" evidence="18">
    <location>
        <begin position="80"/>
        <end position="94"/>
    </location>
</feature>
<keyword evidence="5" id="KW-0272">Extracellular matrix</keyword>
<protein>
    <recommendedName>
        <fullName evidence="17">Pulmonary surfactant-associated protein A</fullName>
    </recommendedName>
</protein>
<evidence type="ECO:0000313" key="22">
    <source>
        <dbReference type="RefSeq" id="XP_054840234.1"/>
    </source>
</evidence>
<keyword evidence="4" id="KW-0964">Secreted</keyword>
<evidence type="ECO:0000256" key="3">
    <source>
        <dbReference type="ARBA" id="ARBA00022439"/>
    </source>
</evidence>
<keyword evidence="13" id="KW-0325">Glycoprotein</keyword>
<evidence type="ECO:0000256" key="13">
    <source>
        <dbReference type="ARBA" id="ARBA00023180"/>
    </source>
</evidence>
<evidence type="ECO:0000256" key="9">
    <source>
        <dbReference type="ARBA" id="ARBA00022734"/>
    </source>
</evidence>
<feature type="chain" id="PRO_5041692230" description="Pulmonary surfactant-associated protein A" evidence="19">
    <location>
        <begin position="24"/>
        <end position="249"/>
    </location>
</feature>
<dbReference type="GO" id="GO:0007585">
    <property type="term" value="P:respiratory gaseous exchange by respiratory system"/>
    <property type="evidence" value="ECO:0007669"/>
    <property type="project" value="UniProtKB-KW"/>
</dbReference>
<dbReference type="PANTHER" id="PTHR24024:SF13">
    <property type="entry name" value="PULMONARY SURFACTANT-ASSOCIATED PROTEIN A1"/>
    <property type="match status" value="1"/>
</dbReference>
<sequence length="249" mass="26474">MRLLRRLLCAVVVVAVIPLPCYGEDKCAGSPGIPGTPGANGLPGRDGRDGMKGDQGPPGPMGPPNGLPGAPGRDGLPGPEGERGEPGVKGDRGEPGPQGRPASLDPEVQEVLSYLLKKILHLEGVLALEGMVTKVGNKILATNGKEVDFETTRQTCQNSGGSVATPMNEAENEAILGIVQEKNRYAYLGMKEGPVPGEFLYSDGSPVNYTNWRRYEPNGKGTENCVEINTDGGWNDKKCNQYRLTICEF</sequence>
<dbReference type="InterPro" id="IPR016187">
    <property type="entry name" value="CTDL_fold"/>
</dbReference>
<keyword evidence="6" id="KW-0305">Gaseous exchange</keyword>
<feature type="compositionally biased region" description="Low complexity" evidence="18">
    <location>
        <begin position="67"/>
        <end position="79"/>
    </location>
</feature>
<dbReference type="GeneID" id="129332939"/>
<dbReference type="SUPFAM" id="SSF56436">
    <property type="entry name" value="C-type lectin-like"/>
    <property type="match status" value="1"/>
</dbReference>
<evidence type="ECO:0000256" key="8">
    <source>
        <dbReference type="ARBA" id="ARBA00022729"/>
    </source>
</evidence>
<evidence type="ECO:0000256" key="5">
    <source>
        <dbReference type="ARBA" id="ARBA00022530"/>
    </source>
</evidence>
<keyword evidence="10" id="KW-0106">Calcium</keyword>
<evidence type="ECO:0000313" key="21">
    <source>
        <dbReference type="Proteomes" id="UP001190640"/>
    </source>
</evidence>
<dbReference type="Proteomes" id="UP001190640">
    <property type="component" value="Chromosome 6"/>
</dbReference>
<dbReference type="PROSITE" id="PS50041">
    <property type="entry name" value="C_TYPE_LECTIN_2"/>
    <property type="match status" value="1"/>
</dbReference>
<dbReference type="Gene3D" id="3.10.100.10">
    <property type="entry name" value="Mannose-Binding Protein A, subunit A"/>
    <property type="match status" value="1"/>
</dbReference>
<evidence type="ECO:0000256" key="7">
    <source>
        <dbReference type="ARBA" id="ARBA00022723"/>
    </source>
</evidence>
<dbReference type="InterPro" id="IPR051077">
    <property type="entry name" value="Ca-dependent_lectin"/>
</dbReference>
<reference evidence="22" key="1">
    <citation type="submission" date="2025-08" db="UniProtKB">
        <authorList>
            <consortium name="RefSeq"/>
        </authorList>
    </citation>
    <scope>IDENTIFICATION</scope>
    <source>
        <tissue evidence="22">Blood</tissue>
    </source>
</reference>
<dbReference type="PROSITE" id="PS00615">
    <property type="entry name" value="C_TYPE_LECTIN_1"/>
    <property type="match status" value="1"/>
</dbReference>
<dbReference type="KEGG" id="emc:129332939"/>
<evidence type="ECO:0000256" key="10">
    <source>
        <dbReference type="ARBA" id="ARBA00022837"/>
    </source>
</evidence>
<comment type="subcellular location">
    <subcellularLocation>
        <location evidence="2">Secreted</location>
        <location evidence="2">Extracellular space</location>
        <location evidence="2">Extracellular matrix</location>
    </subcellularLocation>
    <subcellularLocation>
        <location evidence="1">Secreted</location>
        <location evidence="1">Extracellular space</location>
        <location evidence="1">Surface film</location>
    </subcellularLocation>
</comment>
<evidence type="ECO:0000256" key="1">
    <source>
        <dbReference type="ARBA" id="ARBA00004364"/>
    </source>
</evidence>
<dbReference type="GO" id="GO:0005771">
    <property type="term" value="C:multivesicular body"/>
    <property type="evidence" value="ECO:0007669"/>
    <property type="project" value="TreeGrafter"/>
</dbReference>
<evidence type="ECO:0000256" key="2">
    <source>
        <dbReference type="ARBA" id="ARBA00004498"/>
    </source>
</evidence>
<evidence type="ECO:0000256" key="14">
    <source>
        <dbReference type="ARBA" id="ARBA00037480"/>
    </source>
</evidence>
<keyword evidence="9" id="KW-0430">Lectin</keyword>
<proteinExistence type="inferred from homology"/>
<dbReference type="RefSeq" id="XP_054840234.1">
    <property type="nucleotide sequence ID" value="XM_054984259.1"/>
</dbReference>
<evidence type="ECO:0000259" key="20">
    <source>
        <dbReference type="PROSITE" id="PS50041"/>
    </source>
</evidence>
<dbReference type="PANTHER" id="PTHR24024">
    <property type="entry name" value="PULMONARY SURFACTANT-ASSOCIATED PROTEIN A"/>
    <property type="match status" value="1"/>
</dbReference>
<keyword evidence="7" id="KW-0479">Metal-binding</keyword>
<feature type="domain" description="C-type lectin" evidence="20">
    <location>
        <begin position="149"/>
        <end position="248"/>
    </location>
</feature>
<evidence type="ECO:0000256" key="18">
    <source>
        <dbReference type="SAM" id="MobiDB-lite"/>
    </source>
</evidence>
<dbReference type="InterPro" id="IPR016186">
    <property type="entry name" value="C-type_lectin-like/link_sf"/>
</dbReference>
<comment type="function">
    <text evidence="14">In presence of calcium ions, it binds to surfactant phospholipids and contributes to lower the surface tension at the air-liquid interface in the alveoli of the mammalian lung and is essential for normal respiration. Enhances the expression of MYO18A/SP-R210 on alveolar macrophages.</text>
</comment>
<accession>A0AA97JNL1</accession>
<keyword evidence="21" id="KW-1185">Reference proteome</keyword>
<name>A0AA97JNL1_EUBMA</name>
<dbReference type="GO" id="GO:0005581">
    <property type="term" value="C:collagen trimer"/>
    <property type="evidence" value="ECO:0007669"/>
    <property type="project" value="UniProtKB-KW"/>
</dbReference>
<dbReference type="InterPro" id="IPR001304">
    <property type="entry name" value="C-type_lectin-like"/>
</dbReference>
<feature type="region of interest" description="Disordered" evidence="18">
    <location>
        <begin position="26"/>
        <end position="105"/>
    </location>
</feature>
<comment type="similarity">
    <text evidence="15">Belongs to the SFTPA family.</text>
</comment>
<gene>
    <name evidence="22" type="primary">LOC129332939</name>
</gene>
<evidence type="ECO:0000256" key="19">
    <source>
        <dbReference type="SAM" id="SignalP"/>
    </source>
</evidence>
<organism evidence="21 22">
    <name type="scientific">Eublepharis macularius</name>
    <name type="common">Leopard gecko</name>
    <name type="synonym">Cyrtodactylus macularius</name>
    <dbReference type="NCBI Taxonomy" id="481883"/>
    <lineage>
        <taxon>Eukaryota</taxon>
        <taxon>Metazoa</taxon>
        <taxon>Chordata</taxon>
        <taxon>Craniata</taxon>
        <taxon>Vertebrata</taxon>
        <taxon>Euteleostomi</taxon>
        <taxon>Lepidosauria</taxon>
        <taxon>Squamata</taxon>
        <taxon>Bifurcata</taxon>
        <taxon>Gekkota</taxon>
        <taxon>Eublepharidae</taxon>
        <taxon>Eublepharinae</taxon>
        <taxon>Eublepharis</taxon>
    </lineage>
</organism>
<evidence type="ECO:0000256" key="15">
    <source>
        <dbReference type="ARBA" id="ARBA00038230"/>
    </source>
</evidence>